<dbReference type="InterPro" id="IPR022742">
    <property type="entry name" value="Hydrolase_4"/>
</dbReference>
<dbReference type="EMBL" id="NRRL01000043">
    <property type="protein sequence ID" value="MBK1669272.1"/>
    <property type="molecule type" value="Genomic_DNA"/>
</dbReference>
<dbReference type="PANTHER" id="PTHR11614">
    <property type="entry name" value="PHOSPHOLIPASE-RELATED"/>
    <property type="match status" value="1"/>
</dbReference>
<reference evidence="3 4" key="1">
    <citation type="journal article" date="2020" name="Microorganisms">
        <title>Osmotic Adaptation and Compatible Solute Biosynthesis of Phototrophic Bacteria as Revealed from Genome Analyses.</title>
        <authorList>
            <person name="Imhoff J.F."/>
            <person name="Rahn T."/>
            <person name="Kunzel S."/>
            <person name="Keller A."/>
            <person name="Neulinger S.C."/>
        </authorList>
    </citation>
    <scope>NUCLEOTIDE SEQUENCE [LARGE SCALE GENOMIC DNA]</scope>
    <source>
        <strain evidence="3 4">DSM 9895</strain>
    </source>
</reference>
<evidence type="ECO:0000313" key="4">
    <source>
        <dbReference type="Proteomes" id="UP001296873"/>
    </source>
</evidence>
<comment type="caution">
    <text evidence="3">The sequence shown here is derived from an EMBL/GenBank/DDBJ whole genome shotgun (WGS) entry which is preliminary data.</text>
</comment>
<feature type="compositionally biased region" description="Pro residues" evidence="1">
    <location>
        <begin position="25"/>
        <end position="34"/>
    </location>
</feature>
<feature type="region of interest" description="Disordered" evidence="1">
    <location>
        <begin position="366"/>
        <end position="385"/>
    </location>
</feature>
<sequence length="385" mass="41676">MGGEGQGEVALQTARSLARRTPARPRQPPHPSPLLPRGGEGTRRTALHLLSIALLLILAACAPRTVPPGEATQAPRLADDALVMADGTRLPVERWLPDGDPEAVLIGLHGFNDYAHAFAMPGRWFAQHGMALYAYDQRGFGRTEHAGLWPGTQALVADLRTAVRLIRARHRDTPIYLLGASMGGAVILAADGRGGLAGVDGTVLAAPAVWALSEMPFYQRAALWLSVHTVPWMRLSGAGLDRLPSDNIPMLRRFSQDPLVIGESRVDAIYGLTRLMGEALAAAEALRQPTLALYGRRDEIVPPGPIEKLWRRMAGRHTRALYDTGWHMMLRDLHAPKIWADIRAWIAQGGRGPLPSGADARAEAALDNGGIDPLPRPERIRAGVQ</sequence>
<protein>
    <recommendedName>
        <fullName evidence="2">Serine aminopeptidase S33 domain-containing protein</fullName>
    </recommendedName>
</protein>
<dbReference type="SUPFAM" id="SSF53474">
    <property type="entry name" value="alpha/beta-Hydrolases"/>
    <property type="match status" value="1"/>
</dbReference>
<feature type="domain" description="Serine aminopeptidase S33" evidence="2">
    <location>
        <begin position="100"/>
        <end position="332"/>
    </location>
</feature>
<dbReference type="Pfam" id="PF12146">
    <property type="entry name" value="Hydrolase_4"/>
    <property type="match status" value="1"/>
</dbReference>
<dbReference type="Proteomes" id="UP001296873">
    <property type="component" value="Unassembled WGS sequence"/>
</dbReference>
<evidence type="ECO:0000313" key="3">
    <source>
        <dbReference type="EMBL" id="MBK1669272.1"/>
    </source>
</evidence>
<name>A0ABS1DGP8_9PROT</name>
<evidence type="ECO:0000256" key="1">
    <source>
        <dbReference type="SAM" id="MobiDB-lite"/>
    </source>
</evidence>
<proteinExistence type="predicted"/>
<evidence type="ECO:0000259" key="2">
    <source>
        <dbReference type="Pfam" id="PF12146"/>
    </source>
</evidence>
<dbReference type="InterPro" id="IPR000073">
    <property type="entry name" value="AB_hydrolase_1"/>
</dbReference>
<feature type="compositionally biased region" description="Basic and acidic residues" evidence="1">
    <location>
        <begin position="375"/>
        <end position="385"/>
    </location>
</feature>
<accession>A0ABS1DGP8</accession>
<organism evidence="3 4">
    <name type="scientific">Rhodovibrio sodomensis</name>
    <dbReference type="NCBI Taxonomy" id="1088"/>
    <lineage>
        <taxon>Bacteria</taxon>
        <taxon>Pseudomonadati</taxon>
        <taxon>Pseudomonadota</taxon>
        <taxon>Alphaproteobacteria</taxon>
        <taxon>Rhodospirillales</taxon>
        <taxon>Rhodovibrionaceae</taxon>
        <taxon>Rhodovibrio</taxon>
    </lineage>
</organism>
<dbReference type="InterPro" id="IPR051044">
    <property type="entry name" value="MAG_DAG_Lipase"/>
</dbReference>
<dbReference type="PRINTS" id="PR00111">
    <property type="entry name" value="ABHYDROLASE"/>
</dbReference>
<feature type="region of interest" description="Disordered" evidence="1">
    <location>
        <begin position="1"/>
        <end position="40"/>
    </location>
</feature>
<keyword evidence="4" id="KW-1185">Reference proteome</keyword>
<dbReference type="Gene3D" id="3.40.50.1820">
    <property type="entry name" value="alpha/beta hydrolase"/>
    <property type="match status" value="1"/>
</dbReference>
<gene>
    <name evidence="3" type="ORF">CKO28_14640</name>
</gene>
<dbReference type="InterPro" id="IPR029058">
    <property type="entry name" value="AB_hydrolase_fold"/>
</dbReference>